<dbReference type="GO" id="GO:0140662">
    <property type="term" value="F:ATP-dependent protein folding chaperone"/>
    <property type="evidence" value="ECO:0007669"/>
    <property type="project" value="InterPro"/>
</dbReference>
<evidence type="ECO:0000256" key="2">
    <source>
        <dbReference type="ARBA" id="ARBA00022741"/>
    </source>
</evidence>
<dbReference type="InterPro" id="IPR013126">
    <property type="entry name" value="Hsp_70_fam"/>
</dbReference>
<reference evidence="5" key="2">
    <citation type="journal article" date="2018" name="Biosci. Biotechnol. Biochem.">
        <title>Polysaccharide hydrolase of the hadal zone amphipods Hirondellea gigas.</title>
        <authorList>
            <person name="Kobayashi H."/>
            <person name="Nagahama T."/>
            <person name="Arai W."/>
            <person name="Sasagawa Y."/>
            <person name="Umeda M."/>
            <person name="Hayashi T."/>
            <person name="Nikaido I."/>
            <person name="Watanabe H."/>
            <person name="Oguri K."/>
            <person name="Kitazato H."/>
            <person name="Fujioka K."/>
            <person name="Kido Y."/>
            <person name="Takami H."/>
        </authorList>
    </citation>
    <scope>NUCLEOTIDE SEQUENCE</scope>
    <source>
        <tissue evidence="5">Whole body</tissue>
    </source>
</reference>
<keyword evidence="2" id="KW-0547">Nucleotide-binding</keyword>
<proteinExistence type="evidence at transcript level"/>
<name>A0A2P2I1X1_9CRUS</name>
<organism evidence="5">
    <name type="scientific">Hirondellea gigas</name>
    <dbReference type="NCBI Taxonomy" id="1518452"/>
    <lineage>
        <taxon>Eukaryota</taxon>
        <taxon>Metazoa</taxon>
        <taxon>Ecdysozoa</taxon>
        <taxon>Arthropoda</taxon>
        <taxon>Crustacea</taxon>
        <taxon>Multicrustacea</taxon>
        <taxon>Malacostraca</taxon>
        <taxon>Eumalacostraca</taxon>
        <taxon>Peracarida</taxon>
        <taxon>Amphipoda</taxon>
        <taxon>Amphilochidea</taxon>
        <taxon>Lysianassida</taxon>
        <taxon>Lysianassidira</taxon>
        <taxon>Lysianassoidea</taxon>
        <taxon>Lysianassidae</taxon>
        <taxon>Hirondellea</taxon>
    </lineage>
</organism>
<dbReference type="Gene3D" id="3.30.420.40">
    <property type="match status" value="2"/>
</dbReference>
<feature type="region of interest" description="Disordered" evidence="4">
    <location>
        <begin position="401"/>
        <end position="422"/>
    </location>
</feature>
<dbReference type="EMBL" id="IACF01002208">
    <property type="protein sequence ID" value="LAB67870.1"/>
    <property type="molecule type" value="mRNA"/>
</dbReference>
<dbReference type="PANTHER" id="PTHR45639:SF32">
    <property type="entry name" value="HEAT SHOCK PROTEIN PDR13"/>
    <property type="match status" value="1"/>
</dbReference>
<evidence type="ECO:0000313" key="5">
    <source>
        <dbReference type="EMBL" id="LAB67870.1"/>
    </source>
</evidence>
<keyword evidence="5" id="KW-0346">Stress response</keyword>
<dbReference type="InterPro" id="IPR043129">
    <property type="entry name" value="ATPase_NBD"/>
</dbReference>
<evidence type="ECO:0000256" key="1">
    <source>
        <dbReference type="ARBA" id="ARBA00007381"/>
    </source>
</evidence>
<reference evidence="6" key="1">
    <citation type="submission" date="2017-11" db="EMBL/GenBank/DDBJ databases">
        <title>The sensing device of the deep-sea amphipod.</title>
        <authorList>
            <person name="Kobayashi H."/>
            <person name="Nagahama T."/>
            <person name="Arai W."/>
            <person name="Sasagawa Y."/>
            <person name="Umeda M."/>
            <person name="Hayashi T."/>
            <person name="Nikaido I."/>
            <person name="Watanabe H."/>
            <person name="Oguri K."/>
            <person name="Kitazato H."/>
            <person name="Fujioka K."/>
            <person name="Kido Y."/>
            <person name="Takami H."/>
        </authorList>
    </citation>
    <scope>NUCLEOTIDE SEQUENCE</scope>
    <source>
        <tissue evidence="6">Whole body</tissue>
    </source>
</reference>
<dbReference type="FunFam" id="3.90.640.10:FF:000010">
    <property type="entry name" value="heat shock 70 kDa protein 14"/>
    <property type="match status" value="1"/>
</dbReference>
<dbReference type="AlphaFoldDB" id="A0A2P2I1X1"/>
<dbReference type="PRINTS" id="PR00301">
    <property type="entry name" value="HEATSHOCK70"/>
</dbReference>
<keyword evidence="3" id="KW-0067">ATP-binding</keyword>
<evidence type="ECO:0000256" key="3">
    <source>
        <dbReference type="ARBA" id="ARBA00022840"/>
    </source>
</evidence>
<sequence>MEVVFGIYLGNSTCSVAVNKENNVDVVANAGGDRVTPAVVSVHDDEVVTGLAAKQGLLKYGARSVMGVLRHISSTASESASTASGSTCPPTFSDDGDVSYSIQMESSTKTVKAVDVLKYMFLQLKDISTQHNNSSECTACLCLPAWVSDRAVALTREAAREAGFRIVTVILQPTAACLAYNLLQDKTQPLMLVLSLHLGESGGVGGVLEVSGGMVTVRDTTTTATAPGVTLTNKLVEYLAKEFYMKYHGDCLENKRSRQKLYNQAENVKHVLSTRPTSQVNVDSLWEGVDFSCQVSRARFEGLIKSTLSDFLAPTLQMLERLNIEPNQIDKVLLSGGTCKIPRLQHLIGETFPTAEVHSSIPPDEVLAYGAAIEARAVTSKYGVAAESVAVVNGVAENAATDDAPKEGKSKKKRAHTERRKQEVLRSHLPVLVSALSVPVWCKVPGNKSVCALGRLSPPLLKNTFSVPITGITENTVLTLALYESQQPLDDEDATVPSDALLAQIKVSVSSETKELNMSCLLKPDGSLQLSVFEPVSKSMRKFVVSAEEDGDSS</sequence>
<feature type="compositionally biased region" description="Basic residues" evidence="4">
    <location>
        <begin position="409"/>
        <end position="419"/>
    </location>
</feature>
<evidence type="ECO:0000256" key="4">
    <source>
        <dbReference type="SAM" id="MobiDB-lite"/>
    </source>
</evidence>
<dbReference type="GO" id="GO:0005829">
    <property type="term" value="C:cytosol"/>
    <property type="evidence" value="ECO:0007669"/>
    <property type="project" value="TreeGrafter"/>
</dbReference>
<accession>A0A2P2I1X1</accession>
<evidence type="ECO:0000313" key="6">
    <source>
        <dbReference type="EMBL" id="LAC21544.1"/>
    </source>
</evidence>
<dbReference type="Gene3D" id="3.30.30.30">
    <property type="match status" value="1"/>
</dbReference>
<dbReference type="GO" id="GO:0005524">
    <property type="term" value="F:ATP binding"/>
    <property type="evidence" value="ECO:0007669"/>
    <property type="project" value="UniProtKB-KW"/>
</dbReference>
<dbReference type="PANTHER" id="PTHR45639">
    <property type="entry name" value="HSC70CB, ISOFORM G-RELATED"/>
    <property type="match status" value="1"/>
</dbReference>
<dbReference type="GO" id="GO:0005634">
    <property type="term" value="C:nucleus"/>
    <property type="evidence" value="ECO:0007669"/>
    <property type="project" value="TreeGrafter"/>
</dbReference>
<comment type="similarity">
    <text evidence="1">Belongs to the heat shock protein 70 family.</text>
</comment>
<dbReference type="Gene3D" id="3.90.640.10">
    <property type="entry name" value="Actin, Chain A, domain 4"/>
    <property type="match status" value="1"/>
</dbReference>
<dbReference type="SUPFAM" id="SSF53067">
    <property type="entry name" value="Actin-like ATPase domain"/>
    <property type="match status" value="2"/>
</dbReference>
<dbReference type="EMBL" id="IACT01002256">
    <property type="protein sequence ID" value="LAC21544.1"/>
    <property type="molecule type" value="mRNA"/>
</dbReference>
<dbReference type="Pfam" id="PF00012">
    <property type="entry name" value="HSP70"/>
    <property type="match status" value="1"/>
</dbReference>
<protein>
    <submittedName>
        <fullName evidence="5">Heat shock 70 kDa protein 14-like</fullName>
    </submittedName>
</protein>